<accession>A0A9E2KL37</accession>
<dbReference type="InterPro" id="IPR043168">
    <property type="entry name" value="DegV_C"/>
</dbReference>
<reference evidence="2" key="2">
    <citation type="submission" date="2021-04" db="EMBL/GenBank/DDBJ databases">
        <authorList>
            <person name="Gilroy R."/>
        </authorList>
    </citation>
    <scope>NUCLEOTIDE SEQUENCE</scope>
    <source>
        <strain evidence="2">742</strain>
    </source>
</reference>
<dbReference type="AlphaFoldDB" id="A0A9E2KL37"/>
<evidence type="ECO:0000313" key="3">
    <source>
        <dbReference type="Proteomes" id="UP000824178"/>
    </source>
</evidence>
<dbReference type="EMBL" id="JAHLFH010000180">
    <property type="protein sequence ID" value="MBU3820394.1"/>
    <property type="molecule type" value="Genomic_DNA"/>
</dbReference>
<reference evidence="2" key="1">
    <citation type="journal article" date="2021" name="PeerJ">
        <title>Extensive microbial diversity within the chicken gut microbiome revealed by metagenomics and culture.</title>
        <authorList>
            <person name="Gilroy R."/>
            <person name="Ravi A."/>
            <person name="Getino M."/>
            <person name="Pursley I."/>
            <person name="Horton D.L."/>
            <person name="Alikhan N.F."/>
            <person name="Baker D."/>
            <person name="Gharbi K."/>
            <person name="Hall N."/>
            <person name="Watson M."/>
            <person name="Adriaenssens E.M."/>
            <person name="Foster-Nyarko E."/>
            <person name="Jarju S."/>
            <person name="Secka A."/>
            <person name="Antonio M."/>
            <person name="Oren A."/>
            <person name="Chaudhuri R.R."/>
            <person name="La Ragione R."/>
            <person name="Hildebrand F."/>
            <person name="Pallen M.J."/>
        </authorList>
    </citation>
    <scope>NUCLEOTIDE SEQUENCE</scope>
    <source>
        <strain evidence="2">742</strain>
    </source>
</reference>
<keyword evidence="1" id="KW-0446">Lipid-binding</keyword>
<dbReference type="PANTHER" id="PTHR33434">
    <property type="entry name" value="DEGV DOMAIN-CONTAINING PROTEIN DR_1986-RELATED"/>
    <property type="match status" value="1"/>
</dbReference>
<evidence type="ECO:0000313" key="2">
    <source>
        <dbReference type="EMBL" id="MBU3820394.1"/>
    </source>
</evidence>
<dbReference type="Pfam" id="PF02645">
    <property type="entry name" value="DegV"/>
    <property type="match status" value="1"/>
</dbReference>
<dbReference type="Gene3D" id="2.20.28.50">
    <property type="entry name" value="degv family protein"/>
    <property type="match status" value="1"/>
</dbReference>
<dbReference type="Gene3D" id="3.40.50.10440">
    <property type="entry name" value="Dihydroxyacetone kinase, domain 1"/>
    <property type="match status" value="1"/>
</dbReference>
<comment type="caution">
    <text evidence="2">The sequence shown here is derived from an EMBL/GenBank/DDBJ whole genome shotgun (WGS) entry which is preliminary data.</text>
</comment>
<dbReference type="Proteomes" id="UP000824178">
    <property type="component" value="Unassembled WGS sequence"/>
</dbReference>
<evidence type="ECO:0000256" key="1">
    <source>
        <dbReference type="ARBA" id="ARBA00023121"/>
    </source>
</evidence>
<dbReference type="SUPFAM" id="SSF82549">
    <property type="entry name" value="DAK1/DegV-like"/>
    <property type="match status" value="1"/>
</dbReference>
<dbReference type="NCBIfam" id="TIGR00762">
    <property type="entry name" value="DegV"/>
    <property type="match status" value="1"/>
</dbReference>
<dbReference type="GO" id="GO:0008289">
    <property type="term" value="F:lipid binding"/>
    <property type="evidence" value="ECO:0007669"/>
    <property type="project" value="UniProtKB-KW"/>
</dbReference>
<name>A0A9E2KL37_9FIRM</name>
<dbReference type="InterPro" id="IPR003797">
    <property type="entry name" value="DegV"/>
</dbReference>
<gene>
    <name evidence="2" type="ORF">H9864_08530</name>
</gene>
<dbReference type="Gene3D" id="3.30.1180.10">
    <property type="match status" value="1"/>
</dbReference>
<proteinExistence type="predicted"/>
<dbReference type="InterPro" id="IPR050270">
    <property type="entry name" value="DegV_domain_contain"/>
</dbReference>
<sequence length="282" mass="30597">MKSKIIVDSSANLFQMDGVDFQSVPMKIITSEEEYVDTPELDVVDMARTMRSYKGKSSTSCPNVGDWMEAFEGADEVYAVTITGALSGCYNAASTAKEEYEEAHPDAKIFVLDSLSTGPEMALLAERLRALILAGRSFEQICQEAVEYSRHTHLLFSLESLNNLARNGRVKPAVAAVARVLGIRVVGQASSGGELEVICKTRGEHGALERIVLEMKSHGYQGGPVRIAHSDNPNAANRLKNMIEAVFSDVQAEVIPCRGLCTYYAELGGLLVGYEDADAPLV</sequence>
<protein>
    <submittedName>
        <fullName evidence="2">DegV family protein</fullName>
    </submittedName>
</protein>
<dbReference type="PROSITE" id="PS51482">
    <property type="entry name" value="DEGV"/>
    <property type="match status" value="1"/>
</dbReference>
<organism evidence="2 3">
    <name type="scientific">Candidatus Faecalibacterium intestinavium</name>
    <dbReference type="NCBI Taxonomy" id="2838580"/>
    <lineage>
        <taxon>Bacteria</taxon>
        <taxon>Bacillati</taxon>
        <taxon>Bacillota</taxon>
        <taxon>Clostridia</taxon>
        <taxon>Eubacteriales</taxon>
        <taxon>Oscillospiraceae</taxon>
        <taxon>Faecalibacterium</taxon>
    </lineage>
</organism>
<dbReference type="PANTHER" id="PTHR33434:SF2">
    <property type="entry name" value="FATTY ACID-BINDING PROTEIN TM_1468"/>
    <property type="match status" value="1"/>
</dbReference>